<evidence type="ECO:0000256" key="1">
    <source>
        <dbReference type="SAM" id="MobiDB-lite"/>
    </source>
</evidence>
<dbReference type="EMBL" id="DS999644">
    <property type="protein sequence ID" value="EFE75824.2"/>
    <property type="molecule type" value="Genomic_DNA"/>
</dbReference>
<evidence type="ECO:0000313" key="2">
    <source>
        <dbReference type="EMBL" id="EFE75824.2"/>
    </source>
</evidence>
<reference evidence="3" key="2">
    <citation type="submission" date="2008-12" db="EMBL/GenBank/DDBJ databases">
        <title>Annotation of Streptomyces roseosporus strain NRRL 15998.</title>
        <authorList>
            <consortium name="The Broad Institute Genome Sequencing Platform"/>
            <consortium name="Broad Institute Microbial Sequencing Center"/>
            <person name="Fischbach M."/>
            <person name="Ward D."/>
            <person name="Young S."/>
            <person name="Kodira C.D."/>
            <person name="Zeng Q."/>
            <person name="Koehrsen M."/>
            <person name="Godfrey P."/>
            <person name="Alvarado L."/>
            <person name="Berlin A.M."/>
            <person name="Borenstein D."/>
            <person name="Chen Z."/>
            <person name="Engels R."/>
            <person name="Freedman E."/>
            <person name="Gellesch M."/>
            <person name="Goldberg J."/>
            <person name="Griggs A."/>
            <person name="Gujja S."/>
            <person name="Heiman D.I."/>
            <person name="Hepburn T.A."/>
            <person name="Howarth C."/>
            <person name="Jen D."/>
            <person name="Larson L."/>
            <person name="Lewis B."/>
            <person name="Mehta T."/>
            <person name="Park D."/>
            <person name="Pearson M."/>
            <person name="Roberts A."/>
            <person name="Saif S."/>
            <person name="Shea T.D."/>
            <person name="Shenoy N."/>
            <person name="Sisk P."/>
            <person name="Stolte C."/>
            <person name="Sykes S.N."/>
            <person name="Walk T."/>
            <person name="White J."/>
            <person name="Yandava C."/>
            <person name="Straight P."/>
            <person name="Clardy J."/>
            <person name="Hung D."/>
            <person name="Kolter R."/>
            <person name="Mekalanos J."/>
            <person name="Walker S."/>
            <person name="Walsh C.T."/>
            <person name="Wieland B.L.C."/>
            <person name="Ilzarbe M."/>
            <person name="Galagan J."/>
            <person name="Nusbaum C."/>
            <person name="Birren B."/>
        </authorList>
    </citation>
    <scope>NUCLEOTIDE SEQUENCE [LARGE SCALE GENOMIC DNA]</scope>
    <source>
        <strain evidence="3">NRRL 15998</strain>
    </source>
</reference>
<name>D6AQP1_STRFL</name>
<reference evidence="3" key="1">
    <citation type="submission" date="2008-10" db="EMBL/GenBank/DDBJ databases">
        <authorList>
            <person name="Molnar K."/>
        </authorList>
    </citation>
    <scope>NUCLEOTIDE SEQUENCE [LARGE SCALE GENOMIC DNA]</scope>
    <source>
        <strain evidence="3">NRRL 15998</strain>
    </source>
</reference>
<organism evidence="2 3">
    <name type="scientific">Streptomyces filamentosus NRRL 15998</name>
    <dbReference type="NCBI Taxonomy" id="457431"/>
    <lineage>
        <taxon>Bacteria</taxon>
        <taxon>Bacillati</taxon>
        <taxon>Actinomycetota</taxon>
        <taxon>Actinomycetes</taxon>
        <taxon>Kitasatosporales</taxon>
        <taxon>Streptomycetaceae</taxon>
        <taxon>Streptomyces</taxon>
    </lineage>
</organism>
<accession>D6AQP1</accession>
<evidence type="ECO:0000313" key="3">
    <source>
        <dbReference type="Proteomes" id="UP000003986"/>
    </source>
</evidence>
<proteinExistence type="predicted"/>
<feature type="region of interest" description="Disordered" evidence="1">
    <location>
        <begin position="1"/>
        <end position="44"/>
    </location>
</feature>
<dbReference type="Proteomes" id="UP000003986">
    <property type="component" value="Unassembled WGS sequence"/>
</dbReference>
<dbReference type="AlphaFoldDB" id="D6AQP1"/>
<protein>
    <submittedName>
        <fullName evidence="2">Uncharacterized protein</fullName>
    </submittedName>
</protein>
<gene>
    <name evidence="2" type="ORF">SSGG_03191</name>
</gene>
<sequence>MRLTTKRAFGQRPGRRSAGLTERHGRPPAAHRGYPSVTSRSARK</sequence>